<dbReference type="GO" id="GO:0003677">
    <property type="term" value="F:DNA binding"/>
    <property type="evidence" value="ECO:0007669"/>
    <property type="project" value="UniProtKB-UniRule"/>
</dbReference>
<dbReference type="InterPro" id="IPR007080">
    <property type="entry name" value="RNA_pol_Rpb1_1"/>
</dbReference>
<keyword evidence="13" id="KW-0150">Chloroplast</keyword>
<dbReference type="GO" id="GO:0000287">
    <property type="term" value="F:magnesium ion binding"/>
    <property type="evidence" value="ECO:0007669"/>
    <property type="project" value="UniProtKB-UniRule"/>
</dbReference>
<keyword evidence="7 9" id="KW-0804">Transcription</keyword>
<keyword evidence="9" id="KW-0479">Metal-binding</keyword>
<dbReference type="InterPro" id="IPR034678">
    <property type="entry name" value="RNApol_RpoC1"/>
</dbReference>
<dbReference type="InterPro" id="IPR006592">
    <property type="entry name" value="RNA_pol_N"/>
</dbReference>
<dbReference type="PANTHER" id="PTHR19376:SF54">
    <property type="entry name" value="DNA-DIRECTED RNA POLYMERASE SUBUNIT BETA"/>
    <property type="match status" value="1"/>
</dbReference>
<dbReference type="GO" id="GO:0009507">
    <property type="term" value="C:chloroplast"/>
    <property type="evidence" value="ECO:0007669"/>
    <property type="project" value="UniProtKB-SubCell"/>
</dbReference>
<evidence type="ECO:0000256" key="6">
    <source>
        <dbReference type="ARBA" id="ARBA00022695"/>
    </source>
</evidence>
<dbReference type="InterPro" id="IPR045867">
    <property type="entry name" value="DNA-dir_RpoC_beta_prime"/>
</dbReference>
<dbReference type="GO" id="GO:0008270">
    <property type="term" value="F:zinc ion binding"/>
    <property type="evidence" value="ECO:0007669"/>
    <property type="project" value="UniProtKB-UniRule"/>
</dbReference>
<dbReference type="InterPro" id="IPR000722">
    <property type="entry name" value="RNA_pol_asu"/>
</dbReference>
<sequence>MKNFNYNFNDFYMDINSVNVNTFSNNFSKKKLSTSYSKKNEIKFISIGLASPEKIKKWAEKILPNGKIVGKVVSANTLHYKTFKPQKGGLFCERIFGPLKDFFCACGKISKLSKKFTSSFGRSYNSILHINEPNNKELKSKSKFCPDCEVEYTFSLIRRYKLGYIELASPVTHVWYLKGLPNNISILLGMKKRPLLNIVYCSETITLENVLNKSEIERTPKELISFWEKNIKPTLNNIQLSNQALSKISRFNKDKIYGTNNILDRNYSKNQEKLIQTKRILQIKKRKNLKIIKKLYSIKLSLLYLKWFDLTNNPLVHYSLKERQKKARYYRSIRSSFHSFTFLRYFPIQCYILRNLDFSLKQESVYHSNKISYSKIYKNFLLKKYDQFLNEKFPANYSFKKNWLIAFQIFYQLGRLKFKKWCDSNNDQNNFKKYFKNSKKWTLFLFLKKLILAKKTKKKSIIEINKPLRLKVNQYFKNYPTLPLKPSIFLPGKIYVDFKTTCHEFFNLIRKNRFIKSYPENWFPCSKEIYENFLSKKSDIWANKKFLKNFITLWFPSFNILTITYNKSFQKLYKIKNLTTKNKLLNSFIVKSLIFPIDFCKNNLYYSVRKLNWRDFCKNNLYYSVNKLNWKANSFKLEKNLINFFSHLKKTSFKKEIRNNNYCFSYRERWFDIEKDDHKEWPNFSFYLNLEKNLLNFPIPIYKNRVNGLNNNNNQASLNKVDKLTVEKKIDFFASEVFKLNQAKLTNLNNRSTKKDFYSSFCSGPAVIRHLLSEFTNLELKLVEINNKKRINEIKKAMVGLVNKNRDLKNLYSFKFYRYNSSIKEKKPKSKEPNPKKKRKMKSLFKAIIFLYVDKKKKRREFFSGHITQNSKTLNLLIRNQKLIKKLIKKSSDPKLMTLISLPVLPPDLRPIVKMDGQIASSDLNRLYQRIIYRNERLKRLLNNSFMRNSFLMHFVLRLVQEGVDNLISNGKSGVTPEKDSRDRLLKSLSDVLKGKEGRFRQYLLGKRVDYSGRSVIVVGPNLQLHECGIPKEMAFELFLPFLLKNILNQKLARTIIGAKNFLKKHPELAWELLQETMQTCPVLLNRAPTLHRLGIQAFQPKLIEGKAILLHPLVCSAFNADFDGDQMAVHIPLTVESRAEAWKLMLSVNNLLSPATGEPLAIPSQDMVLGCYYLTTNCNLQNIKYQRGSGLYFTNLTDVIKSYENKKLDLHSIIWLKWNGYLENGNDQEQPLEIRMNCYGNYQEIYSKFQKHYNKDNILVNQYVSTTPGKVLFNFMVQKTLTNLSKVFI</sequence>
<comment type="function">
    <text evidence="1 9 10">DNA-dependent RNA polymerase catalyzes the transcription of DNA into RNA using the four ribonucleoside triphosphates as substrates.</text>
</comment>
<dbReference type="Pfam" id="PF04983">
    <property type="entry name" value="RNA_pol_Rpb1_3"/>
    <property type="match status" value="1"/>
</dbReference>
<feature type="binding site" evidence="9">
    <location>
        <position position="148"/>
    </location>
    <ligand>
        <name>Zn(2+)</name>
        <dbReference type="ChEBI" id="CHEBI:29105"/>
    </ligand>
</feature>
<evidence type="ECO:0000256" key="2">
    <source>
        <dbReference type="ARBA" id="ARBA00007207"/>
    </source>
</evidence>
<comment type="subunit">
    <text evidence="9">In plastids the minimal PEP RNA polymerase catalytic core is composed of four subunits: alpha, beta, beta', and beta''. When a (nuclear-encoded) sigma factor is associated with the core the holoenzyme is formed, which can initiate transcription.</text>
</comment>
<feature type="binding site" evidence="9">
    <location>
        <position position="104"/>
    </location>
    <ligand>
        <name>Zn(2+)</name>
        <dbReference type="ChEBI" id="CHEBI:29105"/>
    </ligand>
</feature>
<dbReference type="GO" id="GO:0003899">
    <property type="term" value="F:DNA-directed RNA polymerase activity"/>
    <property type="evidence" value="ECO:0007669"/>
    <property type="project" value="UniProtKB-UniRule"/>
</dbReference>
<evidence type="ECO:0000256" key="8">
    <source>
        <dbReference type="ARBA" id="ARBA00048552"/>
    </source>
</evidence>
<dbReference type="Gene3D" id="2.40.40.20">
    <property type="match status" value="1"/>
</dbReference>
<dbReference type="SUPFAM" id="SSF64484">
    <property type="entry name" value="beta and beta-prime subunits of DNA dependent RNA-polymerase"/>
    <property type="match status" value="2"/>
</dbReference>
<dbReference type="InterPro" id="IPR042102">
    <property type="entry name" value="RNA_pol_Rpb1_3_sf"/>
</dbReference>
<evidence type="ECO:0000313" key="13">
    <source>
        <dbReference type="EMBL" id="ALO20992.1"/>
    </source>
</evidence>
<evidence type="ECO:0000256" key="9">
    <source>
        <dbReference type="HAMAP-Rule" id="MF_01323"/>
    </source>
</evidence>
<gene>
    <name evidence="9 13" type="primary">rpoC1</name>
</gene>
<evidence type="ECO:0000256" key="1">
    <source>
        <dbReference type="ARBA" id="ARBA00004026"/>
    </source>
</evidence>
<dbReference type="Pfam" id="PF04997">
    <property type="entry name" value="RNA_pol_Rpb1_1"/>
    <property type="match status" value="2"/>
</dbReference>
<keyword evidence="9" id="KW-0862">Zinc</keyword>
<comment type="cofactor">
    <cofactor evidence="9">
        <name>Zn(2+)</name>
        <dbReference type="ChEBI" id="CHEBI:29105"/>
    </cofactor>
    <text evidence="9">Binds 1 Zn(2+) ion per subunit.</text>
</comment>
<dbReference type="InterPro" id="IPR007066">
    <property type="entry name" value="RNA_pol_Rpb1_3"/>
</dbReference>
<organism evidence="13">
    <name type="scientific">Microglena monadina</name>
    <dbReference type="NCBI Taxonomy" id="47904"/>
    <lineage>
        <taxon>Eukaryota</taxon>
        <taxon>Viridiplantae</taxon>
        <taxon>Chlorophyta</taxon>
        <taxon>core chlorophytes</taxon>
        <taxon>Chlorophyceae</taxon>
        <taxon>CS clade</taxon>
        <taxon>Chlamydomonadales</taxon>
        <taxon>Chlamydomonadaceae</taxon>
        <taxon>Microglena</taxon>
    </lineage>
</organism>
<dbReference type="GO" id="GO:0000428">
    <property type="term" value="C:DNA-directed RNA polymerase complex"/>
    <property type="evidence" value="ECO:0007669"/>
    <property type="project" value="UniProtKB-KW"/>
</dbReference>
<feature type="coiled-coil region" evidence="11">
    <location>
        <begin position="768"/>
        <end position="811"/>
    </location>
</feature>
<comment type="cofactor">
    <cofactor evidence="9">
        <name>Mg(2+)</name>
        <dbReference type="ChEBI" id="CHEBI:18420"/>
    </cofactor>
    <text evidence="9">Binds 1 Mg(2+) ion per subunit.</text>
</comment>
<proteinExistence type="inferred from homology"/>
<evidence type="ECO:0000256" key="10">
    <source>
        <dbReference type="RuleBase" id="RU004279"/>
    </source>
</evidence>
<dbReference type="Gene3D" id="4.10.860.120">
    <property type="entry name" value="RNA polymerase II, clamp domain"/>
    <property type="match status" value="1"/>
</dbReference>
<protein>
    <recommendedName>
        <fullName evidence="9">DNA-directed RNA polymerase subunit beta'</fullName>
        <ecNumber evidence="9">2.7.7.6</ecNumber>
    </recommendedName>
    <alternativeName>
        <fullName evidence="9">PEP</fullName>
    </alternativeName>
    <alternativeName>
        <fullName evidence="9">Plastid-encoded RNA polymerase subunit beta'</fullName>
        <shortName evidence="9">RNA polymerase subunit beta'</shortName>
    </alternativeName>
</protein>
<comment type="similarity">
    <text evidence="2 9">Belongs to the RNA polymerase beta' chain family. RpoC1 subfamily.</text>
</comment>
<dbReference type="Gene3D" id="1.10.40.90">
    <property type="match status" value="1"/>
</dbReference>
<keyword evidence="9" id="KW-0460">Magnesium</keyword>
<dbReference type="InterPro" id="IPR044893">
    <property type="entry name" value="RNA_pol_Rpb1_clamp_domain"/>
</dbReference>
<keyword evidence="5 9" id="KW-0808">Transferase</keyword>
<dbReference type="Pfam" id="PF00623">
    <property type="entry name" value="RNA_pol_Rpb1_2"/>
    <property type="match status" value="1"/>
</dbReference>
<dbReference type="HAMAP" id="MF_01323">
    <property type="entry name" value="RNApol_bact_RpoC1"/>
    <property type="match status" value="1"/>
</dbReference>
<keyword evidence="11" id="KW-0175">Coiled coil</keyword>
<evidence type="ECO:0000256" key="5">
    <source>
        <dbReference type="ARBA" id="ARBA00022679"/>
    </source>
</evidence>
<keyword evidence="6 9" id="KW-0548">Nucleotidyltransferase</keyword>
<reference evidence="13" key="1">
    <citation type="journal article" date="2015" name="BMC Evol. Biol.">
        <title>Chloroplast phylogenomic analysis of chlorophyte green algae identifies a novel lineage sister to the Sphaeropleales (Chlorophyceae).</title>
        <authorList>
            <person name="Lemieux C."/>
            <person name="Vincent A.T."/>
            <person name="Labarre A."/>
            <person name="Otis C."/>
            <person name="Turmel M."/>
        </authorList>
    </citation>
    <scope>NUCLEOTIDE SEQUENCE</scope>
</reference>
<dbReference type="SMART" id="SM00663">
    <property type="entry name" value="RPOLA_N"/>
    <property type="match status" value="1"/>
</dbReference>
<feature type="domain" description="RNA polymerase N-terminal" evidence="12">
    <location>
        <begin position="895"/>
        <end position="1176"/>
    </location>
</feature>
<evidence type="ECO:0000256" key="3">
    <source>
        <dbReference type="ARBA" id="ARBA00022478"/>
    </source>
</evidence>
<evidence type="ECO:0000256" key="4">
    <source>
        <dbReference type="ARBA" id="ARBA00022640"/>
    </source>
</evidence>
<dbReference type="EMBL" id="KT624778">
    <property type="protein sequence ID" value="ALO20992.1"/>
    <property type="molecule type" value="Genomic_DNA"/>
</dbReference>
<comment type="catalytic activity">
    <reaction evidence="8 9 10">
        <text>RNA(n) + a ribonucleoside 5'-triphosphate = RNA(n+1) + diphosphate</text>
        <dbReference type="Rhea" id="RHEA:21248"/>
        <dbReference type="Rhea" id="RHEA-COMP:14527"/>
        <dbReference type="Rhea" id="RHEA-COMP:17342"/>
        <dbReference type="ChEBI" id="CHEBI:33019"/>
        <dbReference type="ChEBI" id="CHEBI:61557"/>
        <dbReference type="ChEBI" id="CHEBI:140395"/>
        <dbReference type="EC" id="2.7.7.6"/>
    </reaction>
</comment>
<name>A0A0S2IBX2_9CHLO</name>
<keyword evidence="4 13" id="KW-0934">Plastid</keyword>
<feature type="binding site" evidence="9">
    <location>
        <position position="145"/>
    </location>
    <ligand>
        <name>Zn(2+)</name>
        <dbReference type="ChEBI" id="CHEBI:29105"/>
    </ligand>
</feature>
<accession>A0A0S2IBX2</accession>
<evidence type="ECO:0000259" key="12">
    <source>
        <dbReference type="SMART" id="SM00663"/>
    </source>
</evidence>
<feature type="binding site" evidence="9">
    <location>
        <position position="106"/>
    </location>
    <ligand>
        <name>Zn(2+)</name>
        <dbReference type="ChEBI" id="CHEBI:29105"/>
    </ligand>
</feature>
<dbReference type="EC" id="2.7.7.6" evidence="9"/>
<feature type="binding site" evidence="9">
    <location>
        <position position="1126"/>
    </location>
    <ligand>
        <name>Mg(2+)</name>
        <dbReference type="ChEBI" id="CHEBI:18420"/>
    </ligand>
</feature>
<geneLocation type="chloroplast" evidence="13"/>
<feature type="binding site" evidence="9">
    <location>
        <position position="1122"/>
    </location>
    <ligand>
        <name>Mg(2+)</name>
        <dbReference type="ChEBI" id="CHEBI:18420"/>
    </ligand>
</feature>
<dbReference type="Gene3D" id="1.10.274.100">
    <property type="entry name" value="RNA polymerase Rpb1, domain 3"/>
    <property type="match status" value="1"/>
</dbReference>
<comment type="subcellular location">
    <subcellularLocation>
        <location evidence="9">Plastid</location>
        <location evidence="9">Chloroplast</location>
    </subcellularLocation>
</comment>
<evidence type="ECO:0000256" key="7">
    <source>
        <dbReference type="ARBA" id="ARBA00023163"/>
    </source>
</evidence>
<feature type="binding site" evidence="9">
    <location>
        <position position="1124"/>
    </location>
    <ligand>
        <name>Mg(2+)</name>
        <dbReference type="ChEBI" id="CHEBI:18420"/>
    </ligand>
</feature>
<evidence type="ECO:0000256" key="11">
    <source>
        <dbReference type="SAM" id="Coils"/>
    </source>
</evidence>
<dbReference type="PANTHER" id="PTHR19376">
    <property type="entry name" value="DNA-DIRECTED RNA POLYMERASE"/>
    <property type="match status" value="1"/>
</dbReference>
<dbReference type="GO" id="GO:0006351">
    <property type="term" value="P:DNA-templated transcription"/>
    <property type="evidence" value="ECO:0007669"/>
    <property type="project" value="UniProtKB-UniRule"/>
</dbReference>
<keyword evidence="3 9" id="KW-0240">DNA-directed RNA polymerase</keyword>